<dbReference type="Proteomes" id="UP000828390">
    <property type="component" value="Unassembled WGS sequence"/>
</dbReference>
<dbReference type="AlphaFoldDB" id="A0A9D4G3B3"/>
<reference evidence="2" key="2">
    <citation type="submission" date="2020-11" db="EMBL/GenBank/DDBJ databases">
        <authorList>
            <person name="McCartney M.A."/>
            <person name="Auch B."/>
            <person name="Kono T."/>
            <person name="Mallez S."/>
            <person name="Becker A."/>
            <person name="Gohl D.M."/>
            <person name="Silverstein K.A.T."/>
            <person name="Koren S."/>
            <person name="Bechman K.B."/>
            <person name="Herman A."/>
            <person name="Abrahante J.E."/>
            <person name="Garbe J."/>
        </authorList>
    </citation>
    <scope>NUCLEOTIDE SEQUENCE</scope>
    <source>
        <strain evidence="2">Duluth1</strain>
        <tissue evidence="2">Whole animal</tissue>
    </source>
</reference>
<evidence type="ECO:0000313" key="3">
    <source>
        <dbReference type="Proteomes" id="UP000828390"/>
    </source>
</evidence>
<protein>
    <submittedName>
        <fullName evidence="2">Uncharacterized protein</fullName>
    </submittedName>
</protein>
<sequence>MEHLVFFKSSTKEQKPDALSSPPPKKTKKDYGKKYDLLNALELFKKLGSQIFNGYQLMIIKLLPVAEPQSDEVHILD</sequence>
<accession>A0A9D4G3B3</accession>
<gene>
    <name evidence="2" type="ORF">DPMN_138180</name>
</gene>
<name>A0A9D4G3B3_DREPO</name>
<proteinExistence type="predicted"/>
<feature type="compositionally biased region" description="Basic and acidic residues" evidence="1">
    <location>
        <begin position="1"/>
        <end position="16"/>
    </location>
</feature>
<feature type="region of interest" description="Disordered" evidence="1">
    <location>
        <begin position="1"/>
        <end position="31"/>
    </location>
</feature>
<evidence type="ECO:0000256" key="1">
    <source>
        <dbReference type="SAM" id="MobiDB-lite"/>
    </source>
</evidence>
<reference evidence="2" key="1">
    <citation type="journal article" date="2019" name="bioRxiv">
        <title>The Genome of the Zebra Mussel, Dreissena polymorpha: A Resource for Invasive Species Research.</title>
        <authorList>
            <person name="McCartney M.A."/>
            <person name="Auch B."/>
            <person name="Kono T."/>
            <person name="Mallez S."/>
            <person name="Zhang Y."/>
            <person name="Obille A."/>
            <person name="Becker A."/>
            <person name="Abrahante J.E."/>
            <person name="Garbe J."/>
            <person name="Badalamenti J.P."/>
            <person name="Herman A."/>
            <person name="Mangelson H."/>
            <person name="Liachko I."/>
            <person name="Sullivan S."/>
            <person name="Sone E.D."/>
            <person name="Koren S."/>
            <person name="Silverstein K.A.T."/>
            <person name="Beckman K.B."/>
            <person name="Gohl D.M."/>
        </authorList>
    </citation>
    <scope>NUCLEOTIDE SEQUENCE</scope>
    <source>
        <strain evidence="2">Duluth1</strain>
        <tissue evidence="2">Whole animal</tissue>
    </source>
</reference>
<comment type="caution">
    <text evidence="2">The sequence shown here is derived from an EMBL/GenBank/DDBJ whole genome shotgun (WGS) entry which is preliminary data.</text>
</comment>
<keyword evidence="3" id="KW-1185">Reference proteome</keyword>
<organism evidence="2 3">
    <name type="scientific">Dreissena polymorpha</name>
    <name type="common">Zebra mussel</name>
    <name type="synonym">Mytilus polymorpha</name>
    <dbReference type="NCBI Taxonomy" id="45954"/>
    <lineage>
        <taxon>Eukaryota</taxon>
        <taxon>Metazoa</taxon>
        <taxon>Spiralia</taxon>
        <taxon>Lophotrochozoa</taxon>
        <taxon>Mollusca</taxon>
        <taxon>Bivalvia</taxon>
        <taxon>Autobranchia</taxon>
        <taxon>Heteroconchia</taxon>
        <taxon>Euheterodonta</taxon>
        <taxon>Imparidentia</taxon>
        <taxon>Neoheterodontei</taxon>
        <taxon>Myida</taxon>
        <taxon>Dreissenoidea</taxon>
        <taxon>Dreissenidae</taxon>
        <taxon>Dreissena</taxon>
    </lineage>
</organism>
<dbReference type="EMBL" id="JAIWYP010000006">
    <property type="protein sequence ID" value="KAH3809800.1"/>
    <property type="molecule type" value="Genomic_DNA"/>
</dbReference>
<evidence type="ECO:0000313" key="2">
    <source>
        <dbReference type="EMBL" id="KAH3809800.1"/>
    </source>
</evidence>